<reference evidence="2" key="1">
    <citation type="submission" date="2022-08" db="EMBL/GenBank/DDBJ databases">
        <title>Genomic Encyclopedia of Type Strains, Phase V (KMG-V): Genome sequencing to study the core and pangenomes of soil and plant-associated prokaryotes.</title>
        <authorList>
            <person name="Whitman W."/>
        </authorList>
    </citation>
    <scope>NUCLEOTIDE SEQUENCE</scope>
    <source>
        <strain evidence="2">SP3002</strain>
    </source>
</reference>
<protein>
    <submittedName>
        <fullName evidence="2">Uncharacterized protein</fullName>
    </submittedName>
</protein>
<proteinExistence type="predicted"/>
<accession>A0AAW5PBI5</accession>
<evidence type="ECO:0000256" key="1">
    <source>
        <dbReference type="SAM" id="MobiDB-lite"/>
    </source>
</evidence>
<feature type="region of interest" description="Disordered" evidence="1">
    <location>
        <begin position="1"/>
        <end position="40"/>
    </location>
</feature>
<evidence type="ECO:0000313" key="2">
    <source>
        <dbReference type="EMBL" id="MCS4159566.1"/>
    </source>
</evidence>
<dbReference type="AlphaFoldDB" id="A0AAW5PBI5"/>
<feature type="compositionally biased region" description="Basic and acidic residues" evidence="1">
    <location>
        <begin position="24"/>
        <end position="40"/>
    </location>
</feature>
<comment type="caution">
    <text evidence="2">The sequence shown here is derived from an EMBL/GenBank/DDBJ whole genome shotgun (WGS) entry which is preliminary data.</text>
</comment>
<evidence type="ECO:0000313" key="3">
    <source>
        <dbReference type="Proteomes" id="UP001155110"/>
    </source>
</evidence>
<name>A0AAW5PBI5_9BACT</name>
<dbReference type="Proteomes" id="UP001155110">
    <property type="component" value="Unassembled WGS sequence"/>
</dbReference>
<dbReference type="EMBL" id="JANTZM010000044">
    <property type="protein sequence ID" value="MCS4159566.1"/>
    <property type="molecule type" value="Genomic_DNA"/>
</dbReference>
<gene>
    <name evidence="2" type="ORF">GGP99_003559</name>
</gene>
<organism evidence="2 3">
    <name type="scientific">Salinibacter ruber</name>
    <dbReference type="NCBI Taxonomy" id="146919"/>
    <lineage>
        <taxon>Bacteria</taxon>
        <taxon>Pseudomonadati</taxon>
        <taxon>Rhodothermota</taxon>
        <taxon>Rhodothermia</taxon>
        <taxon>Rhodothermales</taxon>
        <taxon>Salinibacteraceae</taxon>
        <taxon>Salinibacter</taxon>
    </lineage>
</organism>
<sequence length="58" mass="6338">MAPRSPAIGGLRTSEAPGAEEQDEGRRPEGKPISRRGLGPERYRFAYPALNFLAQQAL</sequence>